<dbReference type="Proteomes" id="UP001652582">
    <property type="component" value="Chromosome 26"/>
</dbReference>
<dbReference type="RefSeq" id="XP_023937919.2">
    <property type="nucleotide sequence ID" value="XM_024082151.2"/>
</dbReference>
<dbReference type="AlphaFoldDB" id="A0A6J1MTQ9"/>
<proteinExistence type="predicted"/>
<evidence type="ECO:0000313" key="1">
    <source>
        <dbReference type="Proteomes" id="UP001652582"/>
    </source>
</evidence>
<accession>A0A6J1MTQ9</accession>
<gene>
    <name evidence="2" type="primary">LOC112045807</name>
</gene>
<dbReference type="KEGG" id="bany:112045807"/>
<reference evidence="2" key="1">
    <citation type="submission" date="2025-08" db="UniProtKB">
        <authorList>
            <consortium name="RefSeq"/>
        </authorList>
    </citation>
    <scope>IDENTIFICATION</scope>
</reference>
<evidence type="ECO:0000313" key="2">
    <source>
        <dbReference type="RefSeq" id="XP_023937919.2"/>
    </source>
</evidence>
<dbReference type="OrthoDB" id="7268531at2759"/>
<dbReference type="GeneID" id="112045807"/>
<name>A0A6J1MTQ9_BICAN</name>
<protein>
    <submittedName>
        <fullName evidence="2">Uncharacterized protein LOC112045807</fullName>
    </submittedName>
</protein>
<keyword evidence="1" id="KW-1185">Reference proteome</keyword>
<sequence>MANADPVDIVAINSDDDDDPVTDKPIIQLFKRLIDNDNKQNTVLTNAQIVDILDKEFAINLWDIHELEGEIYLTIVKKYLKDWPEWDNFDRNINSLKARRNKSVLDEMLETNYVNLKKYLTETLERAKVLAKSTVDKLVEDKANESKGCSSKTDNIVLEIKCSRNQLNQLFFRRPNPALNDSIFNGAEPEPTQIKLNTLPLEAILNWWDVRISILKGTTVFYDRSTAHQLNHTLINKNLMARFNPLKTLPQEIQTARSNKGILTPLEQYIATVQVLMKENPSLIPLLKFVRKDLRLMPEKVLLRLTYRRYTNKYPYIRYLYTEVKNPDINSRIYDLQLEETVSPMYRVFLGSPSITNPTIEVGCTPCQRKFIGTDLMEQLKAHFEEWHANEPDWKCTNCGKTFPMPTLASTWWTHKC</sequence>
<organism evidence="1 2">
    <name type="scientific">Bicyclus anynana</name>
    <name type="common">Squinting bush brown butterfly</name>
    <dbReference type="NCBI Taxonomy" id="110368"/>
    <lineage>
        <taxon>Eukaryota</taxon>
        <taxon>Metazoa</taxon>
        <taxon>Ecdysozoa</taxon>
        <taxon>Arthropoda</taxon>
        <taxon>Hexapoda</taxon>
        <taxon>Insecta</taxon>
        <taxon>Pterygota</taxon>
        <taxon>Neoptera</taxon>
        <taxon>Endopterygota</taxon>
        <taxon>Lepidoptera</taxon>
        <taxon>Glossata</taxon>
        <taxon>Ditrysia</taxon>
        <taxon>Papilionoidea</taxon>
        <taxon>Nymphalidae</taxon>
        <taxon>Satyrinae</taxon>
        <taxon>Satyrini</taxon>
        <taxon>Mycalesina</taxon>
        <taxon>Bicyclus</taxon>
    </lineage>
</organism>